<dbReference type="GO" id="GO:0006099">
    <property type="term" value="P:tricarboxylic acid cycle"/>
    <property type="evidence" value="ECO:0007669"/>
    <property type="project" value="UniProtKB-UniPathway"/>
</dbReference>
<dbReference type="PANTHER" id="PTHR38689">
    <property type="entry name" value="SUCCINATE DEHYDROGENASE HYDROPHOBIC MEMBRANE ANCHOR SUBUNIT"/>
    <property type="match status" value="1"/>
</dbReference>
<keyword evidence="4 6" id="KW-0812">Transmembrane</keyword>
<dbReference type="InterPro" id="IPR034804">
    <property type="entry name" value="SQR/QFR_C/D"/>
</dbReference>
<comment type="function">
    <text evidence="2">Membrane-anchoring subunit of succinate dehydrogenase (SDH).</text>
</comment>
<protein>
    <submittedName>
        <fullName evidence="7">Succinate dehydrogenase</fullName>
    </submittedName>
</protein>
<evidence type="ECO:0000313" key="8">
    <source>
        <dbReference type="Proteomes" id="UP000054058"/>
    </source>
</evidence>
<organism evidence="7 8">
    <name type="scientific">Marinomonas ushuaiensis DSM 15871</name>
    <dbReference type="NCBI Taxonomy" id="1122207"/>
    <lineage>
        <taxon>Bacteria</taxon>
        <taxon>Pseudomonadati</taxon>
        <taxon>Pseudomonadota</taxon>
        <taxon>Gammaproteobacteria</taxon>
        <taxon>Oceanospirillales</taxon>
        <taxon>Oceanospirillaceae</taxon>
        <taxon>Marinomonas</taxon>
    </lineage>
</organism>
<sequence>MGVMLSGKARSGTREWVFQRLSNVAICLWVVVFIGLILTLDTATFSDWKALFSPTWFKVYTSITLIMACLNGVLAGWQIGTDYIKPNCINRIYIAVVIAGSLSYLAFGLYTLCSM</sequence>
<comment type="caution">
    <text evidence="7">The sequence shown here is derived from an EMBL/GenBank/DDBJ whole genome shotgun (WGS) entry which is preliminary data.</text>
</comment>
<feature type="transmembrane region" description="Helical" evidence="6">
    <location>
        <begin position="92"/>
        <end position="112"/>
    </location>
</feature>
<comment type="subcellular location">
    <subcellularLocation>
        <location evidence="3">Membrane</location>
        <topology evidence="3">Multi-pass membrane protein</topology>
    </subcellularLocation>
</comment>
<keyword evidence="6" id="KW-0472">Membrane</keyword>
<evidence type="ECO:0000256" key="1">
    <source>
        <dbReference type="ARBA" id="ARBA00001971"/>
    </source>
</evidence>
<evidence type="ECO:0000256" key="5">
    <source>
        <dbReference type="ARBA" id="ARBA00022989"/>
    </source>
</evidence>
<evidence type="ECO:0000256" key="3">
    <source>
        <dbReference type="ARBA" id="ARBA00004141"/>
    </source>
</evidence>
<gene>
    <name evidence="7" type="ORF">MUS1_01390</name>
</gene>
<dbReference type="STRING" id="1122207.MUS1_01390"/>
<feature type="transmembrane region" description="Helical" evidence="6">
    <location>
        <begin position="60"/>
        <end position="80"/>
    </location>
</feature>
<dbReference type="GO" id="GO:0005886">
    <property type="term" value="C:plasma membrane"/>
    <property type="evidence" value="ECO:0007669"/>
    <property type="project" value="TreeGrafter"/>
</dbReference>
<evidence type="ECO:0000256" key="6">
    <source>
        <dbReference type="SAM" id="Phobius"/>
    </source>
</evidence>
<dbReference type="GO" id="GO:0009055">
    <property type="term" value="F:electron transfer activity"/>
    <property type="evidence" value="ECO:0007669"/>
    <property type="project" value="TreeGrafter"/>
</dbReference>
<dbReference type="PANTHER" id="PTHR38689:SF1">
    <property type="entry name" value="SUCCINATE DEHYDROGENASE HYDROPHOBIC MEMBRANE ANCHOR SUBUNIT"/>
    <property type="match status" value="1"/>
</dbReference>
<dbReference type="AlphaFoldDB" id="X7E8K1"/>
<comment type="cofactor">
    <cofactor evidence="1">
        <name>heme</name>
        <dbReference type="ChEBI" id="CHEBI:30413"/>
    </cofactor>
</comment>
<evidence type="ECO:0000313" key="7">
    <source>
        <dbReference type="EMBL" id="ETX12287.1"/>
    </source>
</evidence>
<dbReference type="OrthoDB" id="5612767at2"/>
<dbReference type="GO" id="GO:0017004">
    <property type="term" value="P:cytochrome complex assembly"/>
    <property type="evidence" value="ECO:0007669"/>
    <property type="project" value="TreeGrafter"/>
</dbReference>
<accession>X7E8K1</accession>
<dbReference type="GO" id="GO:0020037">
    <property type="term" value="F:heme binding"/>
    <property type="evidence" value="ECO:0007669"/>
    <property type="project" value="InterPro"/>
</dbReference>
<dbReference type="Proteomes" id="UP000054058">
    <property type="component" value="Unassembled WGS sequence"/>
</dbReference>
<dbReference type="UniPathway" id="UPA00223"/>
<name>X7E8K1_9GAMM</name>
<proteinExistence type="predicted"/>
<dbReference type="Gene3D" id="1.20.1300.10">
    <property type="entry name" value="Fumarate reductase/succinate dehydrogenase, transmembrane subunit"/>
    <property type="match status" value="1"/>
</dbReference>
<dbReference type="RefSeq" id="WP_036158043.1">
    <property type="nucleotide sequence ID" value="NZ_JAMB01000001.1"/>
</dbReference>
<dbReference type="EMBL" id="JAMB01000001">
    <property type="protein sequence ID" value="ETX12287.1"/>
    <property type="molecule type" value="Genomic_DNA"/>
</dbReference>
<dbReference type="NCBIfam" id="TIGR02968">
    <property type="entry name" value="succ_dehyd_anc"/>
    <property type="match status" value="1"/>
</dbReference>
<evidence type="ECO:0000256" key="2">
    <source>
        <dbReference type="ARBA" id="ARBA00004050"/>
    </source>
</evidence>
<dbReference type="InterPro" id="IPR014312">
    <property type="entry name" value="Succ_DH_anchor"/>
</dbReference>
<dbReference type="eggNOG" id="COG2142">
    <property type="taxonomic scope" value="Bacteria"/>
</dbReference>
<dbReference type="SUPFAM" id="SSF81343">
    <property type="entry name" value="Fumarate reductase respiratory complex transmembrane subunits"/>
    <property type="match status" value="1"/>
</dbReference>
<keyword evidence="5 6" id="KW-1133">Transmembrane helix</keyword>
<dbReference type="PATRIC" id="fig|1122207.3.peg.287"/>
<feature type="transmembrane region" description="Helical" evidence="6">
    <location>
        <begin position="21"/>
        <end position="40"/>
    </location>
</feature>
<reference evidence="7 8" key="1">
    <citation type="submission" date="2014-01" db="EMBL/GenBank/DDBJ databases">
        <title>Marinomonas ushuaiensis DSM 15871 Genome Sequencing.</title>
        <authorList>
            <person name="Lai Q."/>
            <person name="Shao Z.S."/>
        </authorList>
    </citation>
    <scope>NUCLEOTIDE SEQUENCE [LARGE SCALE GENOMIC DNA]</scope>
    <source>
        <strain evidence="7 8">DSM 15871</strain>
    </source>
</reference>
<keyword evidence="8" id="KW-1185">Reference proteome</keyword>
<evidence type="ECO:0000256" key="4">
    <source>
        <dbReference type="ARBA" id="ARBA00022692"/>
    </source>
</evidence>